<feature type="transmembrane region" description="Helical" evidence="5">
    <location>
        <begin position="287"/>
        <end position="309"/>
    </location>
</feature>
<comment type="subcellular location">
    <subcellularLocation>
        <location evidence="1">Membrane</location>
        <topology evidence="1">Multi-pass membrane protein</topology>
    </subcellularLocation>
</comment>
<protein>
    <recommendedName>
        <fullName evidence="8">Tetraspanin</fullName>
    </recommendedName>
</protein>
<evidence type="ECO:0000313" key="6">
    <source>
        <dbReference type="EMBL" id="KAK4473053.1"/>
    </source>
</evidence>
<dbReference type="Pfam" id="PF00335">
    <property type="entry name" value="Tetraspanin"/>
    <property type="match status" value="1"/>
</dbReference>
<feature type="transmembrane region" description="Helical" evidence="5">
    <location>
        <begin position="51"/>
        <end position="79"/>
    </location>
</feature>
<keyword evidence="4 5" id="KW-0472">Membrane</keyword>
<evidence type="ECO:0000256" key="4">
    <source>
        <dbReference type="ARBA" id="ARBA00023136"/>
    </source>
</evidence>
<dbReference type="CDD" id="cd03127">
    <property type="entry name" value="tetraspanin_LEL"/>
    <property type="match status" value="1"/>
</dbReference>
<keyword evidence="3 5" id="KW-1133">Transmembrane helix</keyword>
<reference evidence="6" key="2">
    <citation type="journal article" date="2023" name="Infect Dis Poverty">
        <title>Chromosome-scale genome of the human blood fluke Schistosoma mekongi and its implications for public health.</title>
        <authorList>
            <person name="Zhou M."/>
            <person name="Xu L."/>
            <person name="Xu D."/>
            <person name="Chen W."/>
            <person name="Khan J."/>
            <person name="Hu Y."/>
            <person name="Huang H."/>
            <person name="Wei H."/>
            <person name="Zhang Y."/>
            <person name="Chusongsang P."/>
            <person name="Tanasarnprasert K."/>
            <person name="Hu X."/>
            <person name="Limpanont Y."/>
            <person name="Lv Z."/>
        </authorList>
    </citation>
    <scope>NUCLEOTIDE SEQUENCE</scope>
    <source>
        <strain evidence="6">LV_2022a</strain>
    </source>
</reference>
<dbReference type="Gene3D" id="1.10.1450.10">
    <property type="entry name" value="Tetraspanin"/>
    <property type="match status" value="1"/>
</dbReference>
<dbReference type="AlphaFoldDB" id="A0AAE1ZG46"/>
<reference evidence="6" key="1">
    <citation type="submission" date="2022-04" db="EMBL/GenBank/DDBJ databases">
        <authorList>
            <person name="Xu L."/>
            <person name="Lv Z."/>
        </authorList>
    </citation>
    <scope>NUCLEOTIDE SEQUENCE</scope>
    <source>
        <strain evidence="6">LV_2022a</strain>
    </source>
</reference>
<keyword evidence="7" id="KW-1185">Reference proteome</keyword>
<evidence type="ECO:0000256" key="5">
    <source>
        <dbReference type="SAM" id="Phobius"/>
    </source>
</evidence>
<evidence type="ECO:0000313" key="7">
    <source>
        <dbReference type="Proteomes" id="UP001292079"/>
    </source>
</evidence>
<dbReference type="InterPro" id="IPR008952">
    <property type="entry name" value="Tetraspanin_EC2_sf"/>
</dbReference>
<dbReference type="SUPFAM" id="SSF48652">
    <property type="entry name" value="Tetraspanin"/>
    <property type="match status" value="1"/>
</dbReference>
<dbReference type="Proteomes" id="UP001292079">
    <property type="component" value="Unassembled WGS sequence"/>
</dbReference>
<comment type="caution">
    <text evidence="6">The sequence shown here is derived from an EMBL/GenBank/DDBJ whole genome shotgun (WGS) entry which is preliminary data.</text>
</comment>
<proteinExistence type="predicted"/>
<gene>
    <name evidence="6" type="ORF">MN116_004245</name>
</gene>
<organism evidence="6 7">
    <name type="scientific">Schistosoma mekongi</name>
    <name type="common">Parasitic worm</name>
    <dbReference type="NCBI Taxonomy" id="38744"/>
    <lineage>
        <taxon>Eukaryota</taxon>
        <taxon>Metazoa</taxon>
        <taxon>Spiralia</taxon>
        <taxon>Lophotrochozoa</taxon>
        <taxon>Platyhelminthes</taxon>
        <taxon>Trematoda</taxon>
        <taxon>Digenea</taxon>
        <taxon>Strigeidida</taxon>
        <taxon>Schistosomatoidea</taxon>
        <taxon>Schistosomatidae</taxon>
        <taxon>Schistosoma</taxon>
    </lineage>
</organism>
<dbReference type="InterPro" id="IPR018499">
    <property type="entry name" value="Tetraspanin/Peripherin"/>
</dbReference>
<evidence type="ECO:0008006" key="8">
    <source>
        <dbReference type="Google" id="ProtNLM"/>
    </source>
</evidence>
<keyword evidence="2 5" id="KW-0812">Transmembrane</keyword>
<dbReference type="GO" id="GO:0016020">
    <property type="term" value="C:membrane"/>
    <property type="evidence" value="ECO:0007669"/>
    <property type="project" value="UniProtKB-SubCell"/>
</dbReference>
<feature type="transmembrane region" description="Helical" evidence="5">
    <location>
        <begin position="154"/>
        <end position="180"/>
    </location>
</feature>
<dbReference type="EMBL" id="JALJAT010000002">
    <property type="protein sequence ID" value="KAK4473053.1"/>
    <property type="molecule type" value="Genomic_DNA"/>
</dbReference>
<sequence length="383" mass="43213">MHKLSLTQRFQILKALHACFILTLLCTGIVGLILFSAIISQPIRNCPVLHAIYTVFWLSLGLSILQIILAVLFFFWFLFTFLYPPKLIGSDANSCQLTAQVNQPVYATDNPFNSCTPAFGVHFGQLYGLRLRENDETLDAPSNVSNCCHFRIGWLYFCSIFLGILSIGLILSLILVGNFLSEMNTSFNSEMASTFIEARLSYFNSKSSNNALKCWDVIQKTFQCCGQVNYTDWSSYEQRDVHNTVENLLPVSCYFKGDTSIDRQIYTSGCLDRVVKSINLQLTTSRVYLIVTFILLLVIFSVDLGYTLYIAHATLVENSVTEFNNSNVGIYHHHTSKDTTTETRKNSSSVIIRNNHDELESISSNDSSPIMIQNSVYQSFNKG</sequence>
<evidence type="ECO:0000256" key="1">
    <source>
        <dbReference type="ARBA" id="ARBA00004141"/>
    </source>
</evidence>
<accession>A0AAE1ZG46</accession>
<name>A0AAE1ZG46_SCHME</name>
<evidence type="ECO:0000256" key="3">
    <source>
        <dbReference type="ARBA" id="ARBA00022989"/>
    </source>
</evidence>
<feature type="transmembrane region" description="Helical" evidence="5">
    <location>
        <begin position="15"/>
        <end position="39"/>
    </location>
</feature>
<evidence type="ECO:0000256" key="2">
    <source>
        <dbReference type="ARBA" id="ARBA00022692"/>
    </source>
</evidence>